<feature type="compositionally biased region" description="Low complexity" evidence="1">
    <location>
        <begin position="1872"/>
        <end position="1881"/>
    </location>
</feature>
<feature type="region of interest" description="Disordered" evidence="1">
    <location>
        <begin position="1854"/>
        <end position="1946"/>
    </location>
</feature>
<evidence type="ECO:0000256" key="2">
    <source>
        <dbReference type="SAM" id="Phobius"/>
    </source>
</evidence>
<feature type="region of interest" description="Disordered" evidence="1">
    <location>
        <begin position="189"/>
        <end position="262"/>
    </location>
</feature>
<feature type="transmembrane region" description="Helical" evidence="2">
    <location>
        <begin position="357"/>
        <end position="381"/>
    </location>
</feature>
<feature type="compositionally biased region" description="Polar residues" evidence="1">
    <location>
        <begin position="1911"/>
        <end position="1923"/>
    </location>
</feature>
<feature type="region of interest" description="Disordered" evidence="1">
    <location>
        <begin position="1988"/>
        <end position="2009"/>
    </location>
</feature>
<evidence type="ECO:0000259" key="3">
    <source>
        <dbReference type="Pfam" id="PF23188"/>
    </source>
</evidence>
<dbReference type="EMBL" id="BSDZ01000089">
    <property type="protein sequence ID" value="GLI70150.1"/>
    <property type="molecule type" value="Genomic_DNA"/>
</dbReference>
<feature type="non-terminal residue" evidence="5">
    <location>
        <position position="1"/>
    </location>
</feature>
<feature type="compositionally biased region" description="Pro residues" evidence="1">
    <location>
        <begin position="1991"/>
        <end position="2009"/>
    </location>
</feature>
<name>A0ABQ5SJS5_9CHLO</name>
<feature type="compositionally biased region" description="Gly residues" evidence="1">
    <location>
        <begin position="1710"/>
        <end position="1723"/>
    </location>
</feature>
<feature type="domain" description="Piezo THU9 and anchor" evidence="4">
    <location>
        <begin position="2032"/>
        <end position="2098"/>
    </location>
</feature>
<proteinExistence type="predicted"/>
<feature type="compositionally biased region" description="Pro residues" evidence="1">
    <location>
        <begin position="1882"/>
        <end position="1895"/>
    </location>
</feature>
<feature type="region of interest" description="Disordered" evidence="1">
    <location>
        <begin position="1"/>
        <end position="32"/>
    </location>
</feature>
<gene>
    <name evidence="5" type="ORF">VaNZ11_014962</name>
</gene>
<sequence length="2102" mass="218252">PLPTAALPPSPWRPPAPVPQWSTPAGEGSGAGGGVARIELWRRLMGQVTAAVVFAAGSDEDGGLDDGCAPSLDLRLRLGLGLLALAALALRSKARSWRAKLPAELVAAAVPGQPCCLFWPPPSSRPNAAVVAWLGHRAPLQRAVRRALAPVASVTSQVLSRLGRGAYDVLKAMDVPADQLVISSGTAAAVGDNAGSETEEPSQQTRSPTPQPPPPPPPPAAATAIGSAAAGSNRGKREEGVSELQPGAVPATEADDGGAAAAAAGDVGEMASLSPLQPYGTKSGISFGTRISADGGVCGGGPSGGASFRRRHTRSSRVDDIPSRLLVYLQLLAHFLMETCEHMWEEWGGEVSLLSLLLAAFTCCSVLSLLLLAALGSGMAASPPFYAALRRHAVLPMLGAVLLYQYAAWVGLPRLVLPGLGRPPPYPVPSDAAHLPPVLAAWLGLQNVGPLVPWALFVALAACLMQVNTDLGKLQEQNRHPQQRLETVGFGDSAGSQSLNRRSRGWVIGDRGGLWCLPFRRKSWSVETRPPQEEGETIGSNDLEAPLLPPAMPPPLPPPLLPLPSPRSGGGGRPFTGAEGDGGGGGGGGWCTMASAVHGARQRPEPIQIPQPGQGLGRVQRMDKGGRSYGGGAGDVRLFSPMASWAQLHWGVLDWCRYYLVRHAADVLLVALVGLVALQRDLLRAGYLAHCLLLFRRRPELSAPGGAGGALFGRLVGFNFLVLLLEGVFQAPWELLLGAAWARPCSLAAPSPDDSGDTATPACTFPRLVGLCRLQPGRLNAAAGNGMWSPWSALADSPVVADVVVWLLLRLYVRVLRSRLFARVAAVAAAAQQQHVAALRQEAEHAREAAARGALAASHARAVRKRRIAMLKVLLLSPSDTAPTDGPARAGDGDDDGYGGGAAALVAYYRALHGSGPVGGSRGGSGGGGGGGPLLVATGGGPQVAGLADLLDDDIDLSDVAVAWAAGLDSGGHQRSNVRRPSHRPFYFPGQHPEMRHRSGGLRSRGHGLGGGGGFGGRGQEPSGGSVGAFGRASSLSHDLLAQGLPESTGAHSLTPRRTQSYGDLKNVGHDTETFPCTSHPDRAAGAAAAAAAAAAVATAAAAGPPMSAARLPGAPAAEISQYAQQRSGGLSAVHRRFASADILTPTEHEESSRQVKSDGSGALTKLDVLSAAAAAPLPCPTDYKGSSSRGRGGGGGGGADRRPPSPRLSWPPFLVWLYGKIVAPLAAATQRRRLDDDSFTCYVSYMLLFLADMSLLAAVMPLSMLLYSLLLERKPRQYWQAALLYAEGVLILQYSYLVLGNCLCATDVGAVGDPSCMWIFGRRDFMYRVQVLGLHSEPSRCLLLFITYLATLMHSYSLDTVYAAVAPPPVQQDRQAAVAAMAPAPRSRIDDAGGIGQALSASASPPLMSFRWLRWRLRCGAGRIQRLVRHLAHVYGTATSQHEVGPYWVNLHMALPGPHQHQRTRALPQPSPQPQPQRPGPQPTEEPAPAAVRAERSAGLPPRPQPPPMALAVTGIGTGKGIAQQACTGPQPDVAAAPASLKSTPATEVEGAEGTHVYSAASALPEAELGVAAPREDVAAAAGTSATLPGEMQSSRPGIAGSFSCGMVLGRQLADTVQAQGPQIVDAIQQLLTAVYEYGRLTTYRKNQEAMLQRQQRRRQRQQSTTWQVAEWAEEVGSDDSGDGEGDEGGQEEVDNTAERWRSAHASGSGVGDSGAGRGEGGATVTAAPTTSDDAGSLATSFPTSYPTSSATADAAIARFAHYSLPQLRLQHGPLPSRTAVHVLLEVVTPVPPALAAAEGDADALQASPTPAHDVAVVLRYSSETLRRQRQPAPVPLFKRLVNGAGAVVGGAAESGRGSGRGGGGVGAGASHGSRVRSLPQLPPPLPGLSPPTTPAELAPSPKGAAALPTASSVTDNDQPRSGNLFLRGPSAAASTSADGGLRQRRVQSPVVTHATGGGSSVGSGPVPSLRRQRSVSAVGSATVAYPDAPLSPPAPAGSPPLPPLPPKLQLPDPPGLPTILSVESYSKPPQDLYGPTAVLDLISFMYALVFYQFVVFSARSLADITDGDRRLPLDYLAALMLLFGIMVSERAVYMLGWPAA</sequence>
<feature type="compositionally biased region" description="Gly residues" evidence="1">
    <location>
        <begin position="1007"/>
        <end position="1019"/>
    </location>
</feature>
<dbReference type="Pfam" id="PF24874">
    <property type="entry name" value="Piezo_THU9_anchor"/>
    <property type="match status" value="1"/>
</dbReference>
<protein>
    <recommendedName>
        <fullName evidence="7">Piezo non-specific cation channel R-Ras-binding domain-containing protein</fullName>
    </recommendedName>
</protein>
<feature type="transmembrane region" description="Helical" evidence="2">
    <location>
        <begin position="1283"/>
        <end position="1300"/>
    </location>
</feature>
<feature type="domain" description="Piezo transmembrane helical unit" evidence="3">
    <location>
        <begin position="1240"/>
        <end position="1359"/>
    </location>
</feature>
<feature type="compositionally biased region" description="Acidic residues" evidence="1">
    <location>
        <begin position="1673"/>
        <end position="1697"/>
    </location>
</feature>
<feature type="compositionally biased region" description="Gly residues" evidence="1">
    <location>
        <begin position="1858"/>
        <end position="1871"/>
    </location>
</feature>
<dbReference type="PANTHER" id="PTHR13167:SF25">
    <property type="entry name" value="PIEZO-TYPE MECHANOSENSITIVE ION CHANNEL COMPONENT"/>
    <property type="match status" value="1"/>
</dbReference>
<dbReference type="InterPro" id="IPR056768">
    <property type="entry name" value="THU_Piezo"/>
</dbReference>
<reference evidence="5 6" key="1">
    <citation type="journal article" date="2023" name="IScience">
        <title>Expanded male sex-determining region conserved during the evolution of homothallism in the green alga Volvox.</title>
        <authorList>
            <person name="Yamamoto K."/>
            <person name="Matsuzaki R."/>
            <person name="Mahakham W."/>
            <person name="Heman W."/>
            <person name="Sekimoto H."/>
            <person name="Kawachi M."/>
            <person name="Minakuchi Y."/>
            <person name="Toyoda A."/>
            <person name="Nozaki H."/>
        </authorList>
    </citation>
    <scope>NUCLEOTIDE SEQUENCE [LARGE SCALE GENOMIC DNA]</scope>
    <source>
        <strain evidence="5 6">NIES-4468</strain>
    </source>
</reference>
<evidence type="ECO:0008006" key="7">
    <source>
        <dbReference type="Google" id="ProtNLM"/>
    </source>
</evidence>
<dbReference type="InterPro" id="IPR056770">
    <property type="entry name" value="Piezo_THU9_anchor"/>
</dbReference>
<evidence type="ECO:0000256" key="1">
    <source>
        <dbReference type="SAM" id="MobiDB-lite"/>
    </source>
</evidence>
<feature type="compositionally biased region" description="Pro residues" evidence="1">
    <location>
        <begin position="1"/>
        <end position="18"/>
    </location>
</feature>
<evidence type="ECO:0000259" key="4">
    <source>
        <dbReference type="Pfam" id="PF24874"/>
    </source>
</evidence>
<dbReference type="Proteomes" id="UP001165090">
    <property type="component" value="Unassembled WGS sequence"/>
</dbReference>
<keyword evidence="2" id="KW-0472">Membrane</keyword>
<feature type="compositionally biased region" description="Polar residues" evidence="1">
    <location>
        <begin position="1728"/>
        <end position="1740"/>
    </location>
</feature>
<evidence type="ECO:0000313" key="5">
    <source>
        <dbReference type="EMBL" id="GLI70150.1"/>
    </source>
</evidence>
<feature type="compositionally biased region" description="Pro residues" evidence="1">
    <location>
        <begin position="209"/>
        <end position="220"/>
    </location>
</feature>
<feature type="region of interest" description="Disordered" evidence="1">
    <location>
        <begin position="1951"/>
        <end position="1970"/>
    </location>
</feature>
<feature type="transmembrane region" description="Helical" evidence="2">
    <location>
        <begin position="2034"/>
        <end position="2056"/>
    </location>
</feature>
<feature type="region of interest" description="Disordered" evidence="1">
    <location>
        <begin position="526"/>
        <end position="593"/>
    </location>
</feature>
<feature type="non-terminal residue" evidence="5">
    <location>
        <position position="2102"/>
    </location>
</feature>
<feature type="region of interest" description="Disordered" evidence="1">
    <location>
        <begin position="989"/>
        <end position="1031"/>
    </location>
</feature>
<comment type="caution">
    <text evidence="5">The sequence shown here is derived from an EMBL/GenBank/DDBJ whole genome shotgun (WGS) entry which is preliminary data.</text>
</comment>
<feature type="transmembrane region" description="Helical" evidence="2">
    <location>
        <begin position="1248"/>
        <end position="1271"/>
    </location>
</feature>
<feature type="region of interest" description="Disordered" evidence="1">
    <location>
        <begin position="1656"/>
        <end position="1740"/>
    </location>
</feature>
<organism evidence="5 6">
    <name type="scientific">Volvox africanus</name>
    <dbReference type="NCBI Taxonomy" id="51714"/>
    <lineage>
        <taxon>Eukaryota</taxon>
        <taxon>Viridiplantae</taxon>
        <taxon>Chlorophyta</taxon>
        <taxon>core chlorophytes</taxon>
        <taxon>Chlorophyceae</taxon>
        <taxon>CS clade</taxon>
        <taxon>Chlamydomonadales</taxon>
        <taxon>Volvocaceae</taxon>
        <taxon>Volvox</taxon>
    </lineage>
</organism>
<evidence type="ECO:0000313" key="6">
    <source>
        <dbReference type="Proteomes" id="UP001165090"/>
    </source>
</evidence>
<feature type="compositionally biased region" description="Gly residues" evidence="1">
    <location>
        <begin position="568"/>
        <end position="590"/>
    </location>
</feature>
<feature type="region of interest" description="Disordered" evidence="1">
    <location>
        <begin position="1459"/>
        <end position="1512"/>
    </location>
</feature>
<dbReference type="Pfam" id="PF23188">
    <property type="entry name" value="THU_Piezo1"/>
    <property type="match status" value="1"/>
</dbReference>
<accession>A0ABQ5SJS5</accession>
<feature type="compositionally biased region" description="Low complexity" evidence="1">
    <location>
        <begin position="221"/>
        <end position="230"/>
    </location>
</feature>
<keyword evidence="2" id="KW-1133">Transmembrane helix</keyword>
<keyword evidence="6" id="KW-1185">Reference proteome</keyword>
<dbReference type="PANTHER" id="PTHR13167">
    <property type="entry name" value="PIEZO-TYPE MECHANOSENSITIVE ION CHANNEL COMPONENT"/>
    <property type="match status" value="1"/>
</dbReference>
<keyword evidence="2" id="KW-0812">Transmembrane</keyword>
<feature type="compositionally biased region" description="Pro residues" evidence="1">
    <location>
        <begin position="1470"/>
        <end position="1487"/>
    </location>
</feature>
<dbReference type="InterPro" id="IPR027272">
    <property type="entry name" value="Piezo"/>
</dbReference>
<feature type="region of interest" description="Disordered" evidence="1">
    <location>
        <begin position="1181"/>
        <end position="1207"/>
    </location>
</feature>
<feature type="transmembrane region" description="Helical" evidence="2">
    <location>
        <begin position="393"/>
        <end position="412"/>
    </location>
</feature>
<feature type="compositionally biased region" description="Pro residues" evidence="1">
    <location>
        <begin position="547"/>
        <end position="565"/>
    </location>
</feature>
<feature type="transmembrane region" description="Helical" evidence="2">
    <location>
        <begin position="2077"/>
        <end position="2097"/>
    </location>
</feature>